<evidence type="ECO:0000256" key="12">
    <source>
        <dbReference type="SAM" id="MobiDB-lite"/>
    </source>
</evidence>
<keyword evidence="10" id="KW-0739">Sodium transport</keyword>
<feature type="transmembrane region" description="Helical" evidence="13">
    <location>
        <begin position="159"/>
        <end position="176"/>
    </location>
</feature>
<keyword evidence="8" id="KW-0406">Ion transport</keyword>
<dbReference type="RefSeq" id="WP_381737445.1">
    <property type="nucleotide sequence ID" value="NZ_JBHSDP010000008.1"/>
</dbReference>
<dbReference type="PANTHER" id="PTHR42985:SF40">
    <property type="entry name" value="LD47995P-RELATED"/>
    <property type="match status" value="1"/>
</dbReference>
<evidence type="ECO:0000256" key="7">
    <source>
        <dbReference type="ARBA" id="ARBA00023053"/>
    </source>
</evidence>
<feature type="transmembrane region" description="Helical" evidence="13">
    <location>
        <begin position="71"/>
        <end position="93"/>
    </location>
</feature>
<dbReference type="InterPro" id="IPR001734">
    <property type="entry name" value="Na/solute_symporter"/>
</dbReference>
<feature type="transmembrane region" description="Helical" evidence="13">
    <location>
        <begin position="461"/>
        <end position="480"/>
    </location>
</feature>
<evidence type="ECO:0000256" key="10">
    <source>
        <dbReference type="ARBA" id="ARBA00023201"/>
    </source>
</evidence>
<gene>
    <name evidence="14" type="ORF">ACFPC0_07060</name>
</gene>
<feature type="transmembrane region" description="Helical" evidence="13">
    <location>
        <begin position="42"/>
        <end position="65"/>
    </location>
</feature>
<evidence type="ECO:0000256" key="9">
    <source>
        <dbReference type="ARBA" id="ARBA00023136"/>
    </source>
</evidence>
<dbReference type="PANTHER" id="PTHR42985">
    <property type="entry name" value="SODIUM-COUPLED MONOCARBOXYLATE TRANSPORTER"/>
    <property type="match status" value="1"/>
</dbReference>
<accession>A0ABV8TAE1</accession>
<dbReference type="Proteomes" id="UP001595824">
    <property type="component" value="Unassembled WGS sequence"/>
</dbReference>
<feature type="transmembrane region" description="Helical" evidence="13">
    <location>
        <begin position="432"/>
        <end position="449"/>
    </location>
</feature>
<feature type="transmembrane region" description="Helical" evidence="13">
    <location>
        <begin position="400"/>
        <end position="420"/>
    </location>
</feature>
<evidence type="ECO:0000256" key="2">
    <source>
        <dbReference type="ARBA" id="ARBA00006434"/>
    </source>
</evidence>
<evidence type="ECO:0000313" key="15">
    <source>
        <dbReference type="Proteomes" id="UP001595824"/>
    </source>
</evidence>
<feature type="transmembrane region" description="Helical" evidence="13">
    <location>
        <begin position="228"/>
        <end position="245"/>
    </location>
</feature>
<dbReference type="CDD" id="cd11477">
    <property type="entry name" value="SLC5sbd_u1"/>
    <property type="match status" value="1"/>
</dbReference>
<feature type="transmembrane region" description="Helical" evidence="13">
    <location>
        <begin position="6"/>
        <end position="22"/>
    </location>
</feature>
<evidence type="ECO:0000313" key="14">
    <source>
        <dbReference type="EMBL" id="MFC4327590.1"/>
    </source>
</evidence>
<dbReference type="InterPro" id="IPR051163">
    <property type="entry name" value="Sodium:Solute_Symporter_SSF"/>
</dbReference>
<evidence type="ECO:0000256" key="5">
    <source>
        <dbReference type="ARBA" id="ARBA00022692"/>
    </source>
</evidence>
<dbReference type="Pfam" id="PF00474">
    <property type="entry name" value="SSF"/>
    <property type="match status" value="1"/>
</dbReference>
<comment type="subcellular location">
    <subcellularLocation>
        <location evidence="1">Cell membrane</location>
        <topology evidence="1">Multi-pass membrane protein</topology>
    </subcellularLocation>
</comment>
<keyword evidence="5 13" id="KW-0812">Transmembrane</keyword>
<keyword evidence="3" id="KW-0813">Transport</keyword>
<feature type="transmembrane region" description="Helical" evidence="13">
    <location>
        <begin position="136"/>
        <end position="153"/>
    </location>
</feature>
<evidence type="ECO:0000256" key="6">
    <source>
        <dbReference type="ARBA" id="ARBA00022989"/>
    </source>
</evidence>
<keyword evidence="4" id="KW-1003">Cell membrane</keyword>
<keyword evidence="15" id="KW-1185">Reference proteome</keyword>
<evidence type="ECO:0000256" key="3">
    <source>
        <dbReference type="ARBA" id="ARBA00022448"/>
    </source>
</evidence>
<organism evidence="14 15">
    <name type="scientific">Streptomyces andamanensis</name>
    <dbReference type="NCBI Taxonomy" id="1565035"/>
    <lineage>
        <taxon>Bacteria</taxon>
        <taxon>Bacillati</taxon>
        <taxon>Actinomycetota</taxon>
        <taxon>Actinomycetes</taxon>
        <taxon>Kitasatosporales</taxon>
        <taxon>Streptomycetaceae</taxon>
        <taxon>Streptomyces</taxon>
    </lineage>
</organism>
<protein>
    <submittedName>
        <fullName evidence="14">Sodium:solute symporter family protein</fullName>
    </submittedName>
</protein>
<evidence type="ECO:0000256" key="11">
    <source>
        <dbReference type="RuleBase" id="RU362091"/>
    </source>
</evidence>
<proteinExistence type="inferred from homology"/>
<evidence type="ECO:0000256" key="13">
    <source>
        <dbReference type="SAM" id="Phobius"/>
    </source>
</evidence>
<keyword evidence="9 13" id="KW-0472">Membrane</keyword>
<evidence type="ECO:0000256" key="4">
    <source>
        <dbReference type="ARBA" id="ARBA00022475"/>
    </source>
</evidence>
<feature type="transmembrane region" description="Helical" evidence="13">
    <location>
        <begin position="183"/>
        <end position="202"/>
    </location>
</feature>
<comment type="caution">
    <text evidence="14">The sequence shown here is derived from an EMBL/GenBank/DDBJ whole genome shotgun (WGS) entry which is preliminary data.</text>
</comment>
<evidence type="ECO:0000256" key="8">
    <source>
        <dbReference type="ARBA" id="ARBA00023065"/>
    </source>
</evidence>
<dbReference type="EMBL" id="JBHSDP010000008">
    <property type="protein sequence ID" value="MFC4327590.1"/>
    <property type="molecule type" value="Genomic_DNA"/>
</dbReference>
<dbReference type="InterPro" id="IPR038377">
    <property type="entry name" value="Na/Glc_symporter_sf"/>
</dbReference>
<sequence length="525" mass="56293">MNSLDWAVLIGYFGVMVAIGLWSHRRVGDVSDFFTAGGRMPWWLSGISHHMSGYSAVLFTGYAGISYTYGVTSFVTWSFPIALGIAIGSKLFAPRINRMRSRLHVASPLEYLKNRYNLPTQQALAWSGMLLKIVDVGAKWAAIATLLSVFTGISLDQGILITGAITAVYCTIGGLWADALTELGQFVIQLLAGVSMFVAVVLKLEDKGIGFLGAWDEPALHGHGKPLVGPYGTVFLLAFLFIKLFEYNGGMLNQAQRYMATSSARQAERSARLSAALWLVWPAVLFFPMWMSPLLVHAARPDGSDSYALMTEQLLPHGLLGLVVVGFFSHTMAMCSSDANAIAAVFTRDVAPVLSRRARAWGTRGALVAARVTTVVFLGLSMAVATQVESPAFKDIITVVIKWVAGLMGPIAIPMMLGLLRPFRRSGPTAALTSWALGLLAFWLVNYPVDAHVDGGVPLQYQVSIPLAVSLVLYVVIGYVRPEDTPERLAVIERVNTDGDGDGASSAAVPAPAGAGDDVVGTPPS</sequence>
<name>A0ABV8TAE1_9ACTN</name>
<dbReference type="PROSITE" id="PS50283">
    <property type="entry name" value="NA_SOLUT_SYMP_3"/>
    <property type="match status" value="1"/>
</dbReference>
<dbReference type="Gene3D" id="1.20.1730.10">
    <property type="entry name" value="Sodium/glucose cotransporter"/>
    <property type="match status" value="1"/>
</dbReference>
<keyword evidence="6 13" id="KW-1133">Transmembrane helix</keyword>
<evidence type="ECO:0000256" key="1">
    <source>
        <dbReference type="ARBA" id="ARBA00004651"/>
    </source>
</evidence>
<feature type="region of interest" description="Disordered" evidence="12">
    <location>
        <begin position="495"/>
        <end position="525"/>
    </location>
</feature>
<feature type="transmembrane region" description="Helical" evidence="13">
    <location>
        <begin position="275"/>
        <end position="299"/>
    </location>
</feature>
<keyword evidence="7" id="KW-0915">Sodium</keyword>
<comment type="similarity">
    <text evidence="2 11">Belongs to the sodium:solute symporter (SSF) (TC 2.A.21) family.</text>
</comment>
<feature type="compositionally biased region" description="Low complexity" evidence="12">
    <location>
        <begin position="503"/>
        <end position="525"/>
    </location>
</feature>
<feature type="transmembrane region" description="Helical" evidence="13">
    <location>
        <begin position="368"/>
        <end position="388"/>
    </location>
</feature>
<reference evidence="15" key="1">
    <citation type="journal article" date="2019" name="Int. J. Syst. Evol. Microbiol.">
        <title>The Global Catalogue of Microorganisms (GCM) 10K type strain sequencing project: providing services to taxonomists for standard genome sequencing and annotation.</title>
        <authorList>
            <consortium name="The Broad Institute Genomics Platform"/>
            <consortium name="The Broad Institute Genome Sequencing Center for Infectious Disease"/>
            <person name="Wu L."/>
            <person name="Ma J."/>
        </authorList>
    </citation>
    <scope>NUCLEOTIDE SEQUENCE [LARGE SCALE GENOMIC DNA]</scope>
    <source>
        <strain evidence="15">PCU 347</strain>
    </source>
</reference>